<name>A0A6J4SLA0_9ACTN</name>
<evidence type="ECO:0000313" key="2">
    <source>
        <dbReference type="EMBL" id="CAA9502181.1"/>
    </source>
</evidence>
<feature type="non-terminal residue" evidence="2">
    <location>
        <position position="1"/>
    </location>
</feature>
<accession>A0A6J4SLA0</accession>
<sequence>RRPGLLGQGDRRAARDDGRLGELRAAARPRRPARAPPRAPRAVAPRAGAVGRRAGAARPLRRGQRAGRPRGLRGSHARRRLLLDAAPARGVGGPRHRHRRLGGWRLRLGRVRLAALRGHAGQPAAGGRLLRPEARGRRAPAARHRRPAHRGRPGPRDRHVRRQPVRALRPAREPPGL</sequence>
<evidence type="ECO:0000256" key="1">
    <source>
        <dbReference type="SAM" id="MobiDB-lite"/>
    </source>
</evidence>
<feature type="compositionally biased region" description="Basic residues" evidence="1">
    <location>
        <begin position="59"/>
        <end position="80"/>
    </location>
</feature>
<feature type="compositionally biased region" description="Low complexity" evidence="1">
    <location>
        <begin position="40"/>
        <end position="58"/>
    </location>
</feature>
<dbReference type="AlphaFoldDB" id="A0A6J4SLA0"/>
<proteinExistence type="predicted"/>
<feature type="compositionally biased region" description="Basic and acidic residues" evidence="1">
    <location>
        <begin position="9"/>
        <end position="22"/>
    </location>
</feature>
<gene>
    <name evidence="2" type="ORF">AVDCRST_MAG30-1977</name>
</gene>
<feature type="compositionally biased region" description="Low complexity" evidence="1">
    <location>
        <begin position="119"/>
        <end position="129"/>
    </location>
</feature>
<feature type="region of interest" description="Disordered" evidence="1">
    <location>
        <begin position="1"/>
        <end position="98"/>
    </location>
</feature>
<feature type="non-terminal residue" evidence="2">
    <location>
        <position position="177"/>
    </location>
</feature>
<protein>
    <submittedName>
        <fullName evidence="2">Uncharacterized protein</fullName>
    </submittedName>
</protein>
<dbReference type="EMBL" id="CADCVS010000261">
    <property type="protein sequence ID" value="CAA9502181.1"/>
    <property type="molecule type" value="Genomic_DNA"/>
</dbReference>
<organism evidence="2">
    <name type="scientific">uncultured Solirubrobacteraceae bacterium</name>
    <dbReference type="NCBI Taxonomy" id="1162706"/>
    <lineage>
        <taxon>Bacteria</taxon>
        <taxon>Bacillati</taxon>
        <taxon>Actinomycetota</taxon>
        <taxon>Thermoleophilia</taxon>
        <taxon>Solirubrobacterales</taxon>
        <taxon>Solirubrobacteraceae</taxon>
        <taxon>environmental samples</taxon>
    </lineage>
</organism>
<feature type="compositionally biased region" description="Basic residues" evidence="1">
    <location>
        <begin position="137"/>
        <end position="164"/>
    </location>
</feature>
<feature type="region of interest" description="Disordered" evidence="1">
    <location>
        <begin position="119"/>
        <end position="177"/>
    </location>
</feature>
<reference evidence="2" key="1">
    <citation type="submission" date="2020-02" db="EMBL/GenBank/DDBJ databases">
        <authorList>
            <person name="Meier V. D."/>
        </authorList>
    </citation>
    <scope>NUCLEOTIDE SEQUENCE</scope>
    <source>
        <strain evidence="2">AVDCRST_MAG30</strain>
    </source>
</reference>